<evidence type="ECO:0000256" key="3">
    <source>
        <dbReference type="ARBA" id="ARBA00022691"/>
    </source>
</evidence>
<comment type="caution">
    <text evidence="8">The sequence shown here is derived from an EMBL/GenBank/DDBJ whole genome shotgun (WGS) entry which is preliminary data.</text>
</comment>
<keyword evidence="2" id="KW-0808">Transferase</keyword>
<gene>
    <name evidence="8" type="primary">Dtwd2</name>
    <name evidence="8" type="ORF">Bhyg_15209</name>
</gene>
<keyword evidence="9" id="KW-1185">Reference proteome</keyword>
<evidence type="ECO:0000256" key="6">
    <source>
        <dbReference type="ARBA" id="ARBA00048718"/>
    </source>
</evidence>
<dbReference type="EC" id="2.5.1.25" evidence="1"/>
<dbReference type="OrthoDB" id="408541at2759"/>
<evidence type="ECO:0000259" key="7">
    <source>
        <dbReference type="SMART" id="SM01144"/>
    </source>
</evidence>
<dbReference type="Pfam" id="PF03942">
    <property type="entry name" value="DTW"/>
    <property type="match status" value="1"/>
</dbReference>
<evidence type="ECO:0000256" key="2">
    <source>
        <dbReference type="ARBA" id="ARBA00022679"/>
    </source>
</evidence>
<accession>A0A9Q0MRD8</accession>
<dbReference type="InterPro" id="IPR039262">
    <property type="entry name" value="DTWD2/TAPT"/>
</dbReference>
<comment type="similarity">
    <text evidence="5">Belongs to the TDD superfamily. DTWD2 family.</text>
</comment>
<dbReference type="GO" id="GO:0008033">
    <property type="term" value="P:tRNA processing"/>
    <property type="evidence" value="ECO:0007669"/>
    <property type="project" value="UniProtKB-KW"/>
</dbReference>
<dbReference type="PANTHER" id="PTHR21392">
    <property type="entry name" value="TRNA-URIDINE AMINOCARBOXYPROPYLTRANSFERASE 2"/>
    <property type="match status" value="1"/>
</dbReference>
<comment type="catalytic activity">
    <reaction evidence="6">
        <text>a uridine in tRNA + S-adenosyl-L-methionine = a 3-[(3S)-3-amino-3-carboxypropyl]uridine in tRNA + S-methyl-5'-thioadenosine + H(+)</text>
        <dbReference type="Rhea" id="RHEA:62432"/>
        <dbReference type="Rhea" id="RHEA-COMP:13339"/>
        <dbReference type="Rhea" id="RHEA-COMP:16092"/>
        <dbReference type="ChEBI" id="CHEBI:15378"/>
        <dbReference type="ChEBI" id="CHEBI:17509"/>
        <dbReference type="ChEBI" id="CHEBI:59789"/>
        <dbReference type="ChEBI" id="CHEBI:65315"/>
        <dbReference type="ChEBI" id="CHEBI:82930"/>
        <dbReference type="EC" id="2.5.1.25"/>
    </reaction>
</comment>
<evidence type="ECO:0000256" key="1">
    <source>
        <dbReference type="ARBA" id="ARBA00012386"/>
    </source>
</evidence>
<dbReference type="AlphaFoldDB" id="A0A9Q0MRD8"/>
<evidence type="ECO:0000313" key="9">
    <source>
        <dbReference type="Proteomes" id="UP001151699"/>
    </source>
</evidence>
<dbReference type="EMBL" id="WJQU01000004">
    <property type="protein sequence ID" value="KAJ6636618.1"/>
    <property type="molecule type" value="Genomic_DNA"/>
</dbReference>
<keyword evidence="3" id="KW-0949">S-adenosyl-L-methionine</keyword>
<name>A0A9Q0MRD8_9DIPT</name>
<evidence type="ECO:0000256" key="5">
    <source>
        <dbReference type="ARBA" id="ARBA00034489"/>
    </source>
</evidence>
<organism evidence="8 9">
    <name type="scientific">Pseudolycoriella hygida</name>
    <dbReference type="NCBI Taxonomy" id="35572"/>
    <lineage>
        <taxon>Eukaryota</taxon>
        <taxon>Metazoa</taxon>
        <taxon>Ecdysozoa</taxon>
        <taxon>Arthropoda</taxon>
        <taxon>Hexapoda</taxon>
        <taxon>Insecta</taxon>
        <taxon>Pterygota</taxon>
        <taxon>Neoptera</taxon>
        <taxon>Endopterygota</taxon>
        <taxon>Diptera</taxon>
        <taxon>Nematocera</taxon>
        <taxon>Sciaroidea</taxon>
        <taxon>Sciaridae</taxon>
        <taxon>Pseudolycoriella</taxon>
    </lineage>
</organism>
<keyword evidence="4" id="KW-0819">tRNA processing</keyword>
<evidence type="ECO:0000313" key="8">
    <source>
        <dbReference type="EMBL" id="KAJ6636618.1"/>
    </source>
</evidence>
<proteinExistence type="inferred from homology"/>
<dbReference type="GO" id="GO:0016432">
    <property type="term" value="F:tRNA-uridine aminocarboxypropyltransferase activity"/>
    <property type="evidence" value="ECO:0007669"/>
    <property type="project" value="UniProtKB-EC"/>
</dbReference>
<dbReference type="PANTHER" id="PTHR21392:SF0">
    <property type="entry name" value="TRNA-URIDINE AMINOCARBOXYPROPYLTRANSFERASE 2"/>
    <property type="match status" value="1"/>
</dbReference>
<dbReference type="InterPro" id="IPR005636">
    <property type="entry name" value="DTW"/>
</dbReference>
<feature type="domain" description="DTW" evidence="7">
    <location>
        <begin position="18"/>
        <end position="212"/>
    </location>
</feature>
<evidence type="ECO:0000256" key="4">
    <source>
        <dbReference type="ARBA" id="ARBA00022694"/>
    </source>
</evidence>
<protein>
    <recommendedName>
        <fullName evidence="1">tRNA-uridine aminocarboxypropyltransferase</fullName>
        <ecNumber evidence="1">2.5.1.25</ecNumber>
    </recommendedName>
</protein>
<reference evidence="8" key="1">
    <citation type="submission" date="2022-07" db="EMBL/GenBank/DDBJ databases">
        <authorList>
            <person name="Trinca V."/>
            <person name="Uliana J.V.C."/>
            <person name="Torres T.T."/>
            <person name="Ward R.J."/>
            <person name="Monesi N."/>
        </authorList>
    </citation>
    <scope>NUCLEOTIDE SEQUENCE</scope>
    <source>
        <strain evidence="8">HSMRA1968</strain>
        <tissue evidence="8">Whole embryos</tissue>
    </source>
</reference>
<sequence>MSDWNFDILNIDAEEPDSRKKCEKCNRPSVVCWCIGLASPPLEPKCNVVLLQHPDEEKRCLRTAPMLKLGLAPGKCHIYKGRRFPSQGCHDQSLEEILTSPKSLLLYPSKNSVPLEDIDGTGPFTLVLIDGTWPQAKAIYTSSKMLHTMTQVKLMSAGNSCYIIRTQPTDGCLSTLETAAKALSVLEGDAKYSELLIEPLKVLCKYQIDNGAVPHDSKENLLRNKSYPKLVGKRLNRLLKRVEENPLS</sequence>
<dbReference type="Proteomes" id="UP001151699">
    <property type="component" value="Chromosome C"/>
</dbReference>
<dbReference type="SMART" id="SM01144">
    <property type="entry name" value="DTW"/>
    <property type="match status" value="1"/>
</dbReference>